<evidence type="ECO:0000256" key="2">
    <source>
        <dbReference type="ARBA" id="ARBA00007528"/>
    </source>
</evidence>
<dbReference type="GO" id="GO:0042124">
    <property type="term" value="F:1,3-beta-glucanosyltransferase activity"/>
    <property type="evidence" value="ECO:0007669"/>
    <property type="project" value="TreeGrafter"/>
</dbReference>
<dbReference type="RefSeq" id="XP_044662306.1">
    <property type="nucleotide sequence ID" value="XM_044806371.1"/>
</dbReference>
<evidence type="ECO:0000256" key="4">
    <source>
        <dbReference type="ARBA" id="ARBA00023157"/>
    </source>
</evidence>
<evidence type="ECO:0000313" key="7">
    <source>
        <dbReference type="EMBL" id="GIZ47819.1"/>
    </source>
</evidence>
<reference evidence="7 8" key="1">
    <citation type="submission" date="2021-01" db="EMBL/GenBank/DDBJ databases">
        <title>Cercospora kikuchii MAFF 305040 whole genome shotgun sequence.</title>
        <authorList>
            <person name="Kashiwa T."/>
            <person name="Suzuki T."/>
        </authorList>
    </citation>
    <scope>NUCLEOTIDE SEQUENCE [LARGE SCALE GENOMIC DNA]</scope>
    <source>
        <strain evidence="7 8">MAFF 305040</strain>
    </source>
</reference>
<keyword evidence="6" id="KW-0336">GPI-anchor</keyword>
<keyword evidence="3" id="KW-0732">Signal</keyword>
<keyword evidence="6" id="KW-0808">Transferase</keyword>
<sequence length="411" mass="47264">MSDLAFRSQSSNEPAFEPIRTKGNQFWRGDERFLIKGINYFKQKLDGEASKYGVRRWTLQDALANEQLDELREDLEILQELGMNTLLVSNLDPTKDHQEALNLLAEKGFYLVVEIGTFGREILKKGNVYRNTDIDLDACYTFDAIQNDLRIVDQLADFQNVLGFMVSGDCINRRQVTGFAAVLRTFVRDTKAFLRLRGGRIVPVGISNPCVIELRMPALKYFTAGSQEERVDFFAQEDYSWCGPSNFQMSGWQRAVETLEREDARVPMFLAEFGCNARERIWDEIACLYGTEMLGKYSGGCVYCYEEYWNGYGIVKRGEDGRVERKREFENLKRRLQEASKVLATAMSGMEPRDYENWTGEFPGETRKDLWLATSALPRCPGDLAAFVQELKDEREWDVVDRVEGLSLEDK</sequence>
<comment type="caution">
    <text evidence="7">The sequence shown here is derived from an EMBL/GenBank/DDBJ whole genome shotgun (WGS) entry which is preliminary data.</text>
</comment>
<proteinExistence type="inferred from homology"/>
<accession>A0A9P3FKU2</accession>
<dbReference type="InterPro" id="IPR017853">
    <property type="entry name" value="GH"/>
</dbReference>
<dbReference type="EMBL" id="BOLY01000007">
    <property type="protein sequence ID" value="GIZ47819.1"/>
    <property type="molecule type" value="Genomic_DNA"/>
</dbReference>
<dbReference type="PANTHER" id="PTHR31468:SF2">
    <property type="entry name" value="1,3-BETA-GLUCANOSYLTRANSFERASE GAS1"/>
    <property type="match status" value="1"/>
</dbReference>
<dbReference type="InterPro" id="IPR004886">
    <property type="entry name" value="Glucanosyltransferase"/>
</dbReference>
<dbReference type="Gene3D" id="3.20.20.80">
    <property type="entry name" value="Glycosidases"/>
    <property type="match status" value="1"/>
</dbReference>
<protein>
    <recommendedName>
        <fullName evidence="6">1,3-beta-glucanosyltransferase</fullName>
        <ecNumber evidence="6">2.4.1.-</ecNumber>
    </recommendedName>
</protein>
<evidence type="ECO:0000256" key="6">
    <source>
        <dbReference type="RuleBase" id="RU361209"/>
    </source>
</evidence>
<dbReference type="GeneID" id="68296475"/>
<keyword evidence="6" id="KW-0472">Membrane</keyword>
<dbReference type="GO" id="GO:0071970">
    <property type="term" value="P:fungal-type cell wall (1-&gt;3)-beta-D-glucan biosynthetic process"/>
    <property type="evidence" value="ECO:0007669"/>
    <property type="project" value="TreeGrafter"/>
</dbReference>
<comment type="subcellular location">
    <subcellularLocation>
        <location evidence="1 6">Cell membrane</location>
        <topology evidence="1 6">Lipid-anchor</topology>
        <topology evidence="1 6">GPI-anchor</topology>
    </subcellularLocation>
</comment>
<dbReference type="PANTHER" id="PTHR31468">
    <property type="entry name" value="1,3-BETA-GLUCANOSYLTRANSFERASE GAS1"/>
    <property type="match status" value="1"/>
</dbReference>
<dbReference type="SUPFAM" id="SSF51445">
    <property type="entry name" value="(Trans)glycosidases"/>
    <property type="match status" value="1"/>
</dbReference>
<dbReference type="OrthoDB" id="1055148at2759"/>
<dbReference type="EC" id="2.4.1.-" evidence="6"/>
<organism evidence="7 8">
    <name type="scientific">Cercospora kikuchii</name>
    <dbReference type="NCBI Taxonomy" id="84275"/>
    <lineage>
        <taxon>Eukaryota</taxon>
        <taxon>Fungi</taxon>
        <taxon>Dikarya</taxon>
        <taxon>Ascomycota</taxon>
        <taxon>Pezizomycotina</taxon>
        <taxon>Dothideomycetes</taxon>
        <taxon>Dothideomycetidae</taxon>
        <taxon>Mycosphaerellales</taxon>
        <taxon>Mycosphaerellaceae</taxon>
        <taxon>Cercospora</taxon>
    </lineage>
</organism>
<dbReference type="AlphaFoldDB" id="A0A9P3FKU2"/>
<comment type="function">
    <text evidence="6">Splits internally a 1,3-beta-glucan molecule and transfers the newly generated reducing end (the donor) to the non-reducing end of another 1,3-beta-glucan molecule (the acceptor) forming a 1,3-beta linkage, resulting in the elongation of 1,3-beta-glucan chains in the cell wall.</text>
</comment>
<dbReference type="GO" id="GO:0005886">
    <property type="term" value="C:plasma membrane"/>
    <property type="evidence" value="ECO:0007669"/>
    <property type="project" value="UniProtKB-SubCell"/>
</dbReference>
<dbReference type="GO" id="GO:0098552">
    <property type="term" value="C:side of membrane"/>
    <property type="evidence" value="ECO:0007669"/>
    <property type="project" value="UniProtKB-KW"/>
</dbReference>
<name>A0A9P3FKU2_9PEZI</name>
<evidence type="ECO:0000313" key="8">
    <source>
        <dbReference type="Proteomes" id="UP000825890"/>
    </source>
</evidence>
<keyword evidence="8" id="KW-1185">Reference proteome</keyword>
<evidence type="ECO:0000256" key="5">
    <source>
        <dbReference type="ARBA" id="ARBA00023180"/>
    </source>
</evidence>
<dbReference type="Pfam" id="PF03198">
    <property type="entry name" value="Glyco_hydro_72"/>
    <property type="match status" value="1"/>
</dbReference>
<keyword evidence="5" id="KW-0325">Glycoprotein</keyword>
<keyword evidence="6" id="KW-0449">Lipoprotein</keyword>
<evidence type="ECO:0000256" key="3">
    <source>
        <dbReference type="ARBA" id="ARBA00022729"/>
    </source>
</evidence>
<dbReference type="Proteomes" id="UP000825890">
    <property type="component" value="Unassembled WGS sequence"/>
</dbReference>
<comment type="similarity">
    <text evidence="2 6">Belongs to the glycosyl hydrolase 72 family.</text>
</comment>
<gene>
    <name evidence="7" type="ORF">CKM354_001090000</name>
</gene>
<evidence type="ECO:0000256" key="1">
    <source>
        <dbReference type="ARBA" id="ARBA00004609"/>
    </source>
</evidence>
<keyword evidence="4" id="KW-1015">Disulfide bond</keyword>
<dbReference type="GO" id="GO:0031505">
    <property type="term" value="P:fungal-type cell wall organization"/>
    <property type="evidence" value="ECO:0007669"/>
    <property type="project" value="TreeGrafter"/>
</dbReference>